<comment type="similarity">
    <text evidence="2">Belongs to the UPF0754 family.</text>
</comment>
<keyword evidence="5 6" id="KW-0472">Membrane</keyword>
<evidence type="ECO:0000313" key="7">
    <source>
        <dbReference type="EMBL" id="MBA9087429.1"/>
    </source>
</evidence>
<dbReference type="EMBL" id="JACJIP010000030">
    <property type="protein sequence ID" value="MBA9087429.1"/>
    <property type="molecule type" value="Genomic_DNA"/>
</dbReference>
<feature type="transmembrane region" description="Helical" evidence="6">
    <location>
        <begin position="6"/>
        <end position="26"/>
    </location>
</feature>
<name>A0A7W3SWD9_9BACL</name>
<gene>
    <name evidence="7" type="ORF">FHR92_003914</name>
</gene>
<proteinExistence type="inferred from homology"/>
<organism evidence="7 8">
    <name type="scientific">Fontibacillus solani</name>
    <dbReference type="NCBI Taxonomy" id="1572857"/>
    <lineage>
        <taxon>Bacteria</taxon>
        <taxon>Bacillati</taxon>
        <taxon>Bacillota</taxon>
        <taxon>Bacilli</taxon>
        <taxon>Bacillales</taxon>
        <taxon>Paenibacillaceae</taxon>
        <taxon>Fontibacillus</taxon>
    </lineage>
</organism>
<reference evidence="7 8" key="1">
    <citation type="submission" date="2020-08" db="EMBL/GenBank/DDBJ databases">
        <title>Genomic Encyclopedia of Type Strains, Phase III (KMG-III): the genomes of soil and plant-associated and newly described type strains.</title>
        <authorList>
            <person name="Whitman W."/>
        </authorList>
    </citation>
    <scope>NUCLEOTIDE SEQUENCE [LARGE SCALE GENOMIC DNA]</scope>
    <source>
        <strain evidence="7 8">CECT 8693</strain>
    </source>
</reference>
<dbReference type="Proteomes" id="UP000567067">
    <property type="component" value="Unassembled WGS sequence"/>
</dbReference>
<evidence type="ECO:0000256" key="2">
    <source>
        <dbReference type="ARBA" id="ARBA00008053"/>
    </source>
</evidence>
<evidence type="ECO:0000256" key="6">
    <source>
        <dbReference type="SAM" id="Phobius"/>
    </source>
</evidence>
<dbReference type="RefSeq" id="WP_182538294.1">
    <property type="nucleotide sequence ID" value="NZ_JACJIP010000030.1"/>
</dbReference>
<dbReference type="InterPro" id="IPR007383">
    <property type="entry name" value="DUF445"/>
</dbReference>
<dbReference type="AlphaFoldDB" id="A0A7W3SWD9"/>
<protein>
    <submittedName>
        <fullName evidence="7">Uncharacterized membrane protein YheB (UPF0754 family)</fullName>
    </submittedName>
</protein>
<evidence type="ECO:0000256" key="5">
    <source>
        <dbReference type="ARBA" id="ARBA00023136"/>
    </source>
</evidence>
<comment type="subcellular location">
    <subcellularLocation>
        <location evidence="1">Endomembrane system</location>
    </subcellularLocation>
</comment>
<evidence type="ECO:0000256" key="3">
    <source>
        <dbReference type="ARBA" id="ARBA00022692"/>
    </source>
</evidence>
<dbReference type="Pfam" id="PF04286">
    <property type="entry name" value="DUF445"/>
    <property type="match status" value="1"/>
</dbReference>
<comment type="caution">
    <text evidence="7">The sequence shown here is derived from an EMBL/GenBank/DDBJ whole genome shotgun (WGS) entry which is preliminary data.</text>
</comment>
<feature type="transmembrane region" description="Helical" evidence="6">
    <location>
        <begin position="363"/>
        <end position="386"/>
    </location>
</feature>
<accession>A0A7W3SWD9</accession>
<evidence type="ECO:0000313" key="8">
    <source>
        <dbReference type="Proteomes" id="UP000567067"/>
    </source>
</evidence>
<sequence>MDDWLYILVSVLVAGFVGGITNHYAIKMLFHPRKSIYIGKLHVPFTPGLIPKRRDDIAVSLGNVVAEYLVTTEGLQEMVSRPAFRNKAEEYLRGWLHRLNDSPLTLKEVAHKFWNQEEWQSVKLRLADGLRLTAGHGVSIAWHKFNLNEVELQAIVPGWNEDNTKRWSEAAADAVLGAVEEEILSAEGQRMLTAMATGMMDQAGGFLGTMAAIFVDEDKMVRKITPAIVRALRSDDARSKIVQVIQQRLHEYGDKPAAELLELLTGEESQSWITGKIANLPMEKWIESVEGVKVASLIAPWKEQAEAGIPAMTARALQSIAKGIPTAVQAIQLPELVKEQVEKFPVERLEEIILNISGKEFRAITWLGVLLGGFIGLLQSLFMLWWG</sequence>
<dbReference type="GO" id="GO:0012505">
    <property type="term" value="C:endomembrane system"/>
    <property type="evidence" value="ECO:0007669"/>
    <property type="project" value="UniProtKB-SubCell"/>
</dbReference>
<dbReference type="PANTHER" id="PTHR35791">
    <property type="entry name" value="UPF0754 MEMBRANE PROTEIN YHEB"/>
    <property type="match status" value="1"/>
</dbReference>
<keyword evidence="8" id="KW-1185">Reference proteome</keyword>
<evidence type="ECO:0000256" key="1">
    <source>
        <dbReference type="ARBA" id="ARBA00004308"/>
    </source>
</evidence>
<keyword evidence="4 6" id="KW-1133">Transmembrane helix</keyword>
<evidence type="ECO:0000256" key="4">
    <source>
        <dbReference type="ARBA" id="ARBA00022989"/>
    </source>
</evidence>
<keyword evidence="3 6" id="KW-0812">Transmembrane</keyword>
<dbReference type="PANTHER" id="PTHR35791:SF1">
    <property type="entry name" value="UPF0754 MEMBRANE PROTEIN YHEB"/>
    <property type="match status" value="1"/>
</dbReference>